<dbReference type="AlphaFoldDB" id="A0AAE1ULX4"/>
<protein>
    <submittedName>
        <fullName evidence="1">Uncharacterized protein</fullName>
    </submittedName>
</protein>
<accession>A0AAE1ULX4</accession>
<organism evidence="1 2">
    <name type="scientific">Petrolisthes manimaculis</name>
    <dbReference type="NCBI Taxonomy" id="1843537"/>
    <lineage>
        <taxon>Eukaryota</taxon>
        <taxon>Metazoa</taxon>
        <taxon>Ecdysozoa</taxon>
        <taxon>Arthropoda</taxon>
        <taxon>Crustacea</taxon>
        <taxon>Multicrustacea</taxon>
        <taxon>Malacostraca</taxon>
        <taxon>Eumalacostraca</taxon>
        <taxon>Eucarida</taxon>
        <taxon>Decapoda</taxon>
        <taxon>Pleocyemata</taxon>
        <taxon>Anomura</taxon>
        <taxon>Galatheoidea</taxon>
        <taxon>Porcellanidae</taxon>
        <taxon>Petrolisthes</taxon>
    </lineage>
</organism>
<reference evidence="1" key="1">
    <citation type="submission" date="2023-11" db="EMBL/GenBank/DDBJ databases">
        <title>Genome assemblies of two species of porcelain crab, Petrolisthes cinctipes and Petrolisthes manimaculis (Anomura: Porcellanidae).</title>
        <authorList>
            <person name="Angst P."/>
        </authorList>
    </citation>
    <scope>NUCLEOTIDE SEQUENCE</scope>
    <source>
        <strain evidence="1">PB745_02</strain>
        <tissue evidence="1">Gill</tissue>
    </source>
</reference>
<proteinExistence type="predicted"/>
<gene>
    <name evidence="1" type="ORF">Pmani_000865</name>
</gene>
<dbReference type="Proteomes" id="UP001292094">
    <property type="component" value="Unassembled WGS sequence"/>
</dbReference>
<comment type="caution">
    <text evidence="1">The sequence shown here is derived from an EMBL/GenBank/DDBJ whole genome shotgun (WGS) entry which is preliminary data.</text>
</comment>
<evidence type="ECO:0000313" key="2">
    <source>
        <dbReference type="Proteomes" id="UP001292094"/>
    </source>
</evidence>
<sequence length="87" mass="9698">MSAMESPLLSCCAMLSPRHQAERTMNPTVTTLPDQFVQGMPWIRVGTPLLKVIWKGEKEKEVLRLGCRLAGQMNNRPSGRLGECLDS</sequence>
<evidence type="ECO:0000313" key="1">
    <source>
        <dbReference type="EMBL" id="KAK4328742.1"/>
    </source>
</evidence>
<name>A0AAE1ULX4_9EUCA</name>
<keyword evidence="2" id="KW-1185">Reference proteome</keyword>
<dbReference type="EMBL" id="JAWZYT010000062">
    <property type="protein sequence ID" value="KAK4328742.1"/>
    <property type="molecule type" value="Genomic_DNA"/>
</dbReference>